<name>A0A4D7QIR8_9HYPH</name>
<feature type="signal peptide" evidence="1">
    <location>
        <begin position="1"/>
        <end position="34"/>
    </location>
</feature>
<dbReference type="OrthoDB" id="9858687at2"/>
<dbReference type="Proteomes" id="UP000298588">
    <property type="component" value="Chromosome"/>
</dbReference>
<dbReference type="EMBL" id="CP039865">
    <property type="protein sequence ID" value="QCK84292.1"/>
    <property type="molecule type" value="Genomic_DNA"/>
</dbReference>
<sequence length="149" mass="16093">MTGNHAVRARRARLIGIIGLAAGLSLAAARPASAETGRCQPAMPEIRSDKGLVFRADAYARLAWRERSSGGGMLDYARDIWRGRVGDRRAFLTFDEIPGTSGPNHAMDYQLAPARTRARFVTAGTRYDLGAAFIIRSGPLAGSWTVTNC</sequence>
<accession>A0A4D7QIR8</accession>
<gene>
    <name evidence="2" type="ORF">E8L99_00025</name>
</gene>
<dbReference type="AlphaFoldDB" id="A0A4D7QIR8"/>
<evidence type="ECO:0000313" key="3">
    <source>
        <dbReference type="Proteomes" id="UP000298588"/>
    </source>
</evidence>
<keyword evidence="1" id="KW-0732">Signal</keyword>
<evidence type="ECO:0000256" key="1">
    <source>
        <dbReference type="SAM" id="SignalP"/>
    </source>
</evidence>
<reference evidence="2 3" key="1">
    <citation type="submission" date="2019-04" db="EMBL/GenBank/DDBJ databases">
        <title>Phreatobacter aquaticus sp. nov.</title>
        <authorList>
            <person name="Choi A."/>
            <person name="Baek K."/>
        </authorList>
    </citation>
    <scope>NUCLEOTIDE SEQUENCE [LARGE SCALE GENOMIC DNA]</scope>
    <source>
        <strain evidence="2 3">NMCR1094</strain>
    </source>
</reference>
<dbReference type="KEGG" id="paqt:E8L99_00025"/>
<evidence type="ECO:0000313" key="2">
    <source>
        <dbReference type="EMBL" id="QCK84292.1"/>
    </source>
</evidence>
<organism evidence="2 3">
    <name type="scientific">Phreatobacter aquaticus</name>
    <dbReference type="NCBI Taxonomy" id="2570229"/>
    <lineage>
        <taxon>Bacteria</taxon>
        <taxon>Pseudomonadati</taxon>
        <taxon>Pseudomonadota</taxon>
        <taxon>Alphaproteobacteria</taxon>
        <taxon>Hyphomicrobiales</taxon>
        <taxon>Phreatobacteraceae</taxon>
        <taxon>Phreatobacter</taxon>
    </lineage>
</organism>
<feature type="chain" id="PRO_5021001098" evidence="1">
    <location>
        <begin position="35"/>
        <end position="149"/>
    </location>
</feature>
<proteinExistence type="predicted"/>
<dbReference type="RefSeq" id="WP_137097628.1">
    <property type="nucleotide sequence ID" value="NZ_CP039865.1"/>
</dbReference>
<protein>
    <submittedName>
        <fullName evidence="2">Uncharacterized protein</fullName>
    </submittedName>
</protein>
<keyword evidence="3" id="KW-1185">Reference proteome</keyword>